<protein>
    <submittedName>
        <fullName evidence="1">Uncharacterized protein</fullName>
    </submittedName>
</protein>
<sequence>MLSCLISAQSCLAFATSVFASVVMVATRSGGDLLKKSMILACFIWELKSPILDGLIASASSESLRFLCPFPLLVATVGLVPLGQLAYPIGL</sequence>
<proteinExistence type="predicted"/>
<dbReference type="AlphaFoldDB" id="A0A2M4DDL2"/>
<accession>A0A2M4DDL2</accession>
<evidence type="ECO:0000313" key="1">
    <source>
        <dbReference type="EMBL" id="MBW75673.1"/>
    </source>
</evidence>
<name>A0A2M4DDL2_ANODA</name>
<reference evidence="1" key="1">
    <citation type="submission" date="2018-01" db="EMBL/GenBank/DDBJ databases">
        <title>An insight into the sialome of Amazonian anophelines.</title>
        <authorList>
            <person name="Ribeiro J.M."/>
            <person name="Scarpassa V."/>
            <person name="Calvo E."/>
        </authorList>
    </citation>
    <scope>NUCLEOTIDE SEQUENCE</scope>
</reference>
<organism evidence="1">
    <name type="scientific">Anopheles darlingi</name>
    <name type="common">Mosquito</name>
    <dbReference type="NCBI Taxonomy" id="43151"/>
    <lineage>
        <taxon>Eukaryota</taxon>
        <taxon>Metazoa</taxon>
        <taxon>Ecdysozoa</taxon>
        <taxon>Arthropoda</taxon>
        <taxon>Hexapoda</taxon>
        <taxon>Insecta</taxon>
        <taxon>Pterygota</taxon>
        <taxon>Neoptera</taxon>
        <taxon>Endopterygota</taxon>
        <taxon>Diptera</taxon>
        <taxon>Nematocera</taxon>
        <taxon>Culicoidea</taxon>
        <taxon>Culicidae</taxon>
        <taxon>Anophelinae</taxon>
        <taxon>Anopheles</taxon>
    </lineage>
</organism>
<dbReference type="EMBL" id="GGFL01011495">
    <property type="protein sequence ID" value="MBW75673.1"/>
    <property type="molecule type" value="Transcribed_RNA"/>
</dbReference>